<reference evidence="3" key="1">
    <citation type="submission" date="2024-06" db="EMBL/GenBank/DDBJ databases">
        <title>Complete Genome Sequence of mouse commensal type strain Neisseria musculi.</title>
        <authorList>
            <person name="Thapa E."/>
            <person name="Aluvathingal J."/>
            <person name="Nadendla S."/>
            <person name="Mehta A."/>
            <person name="Tettelin H."/>
            <person name="Weyand N.J."/>
        </authorList>
    </citation>
    <scope>NUCLEOTIDE SEQUENCE</scope>
    <source>
        <strain evidence="3">NW831</strain>
    </source>
</reference>
<dbReference type="Gene3D" id="3.90.1530.10">
    <property type="entry name" value="Conserved hypothetical protein from pyrococcus furiosus pfu- 392566-001, ParB domain"/>
    <property type="match status" value="1"/>
</dbReference>
<name>A0A7H1ME17_9NEIS</name>
<dbReference type="SUPFAM" id="SSF110849">
    <property type="entry name" value="ParB/Sulfiredoxin"/>
    <property type="match status" value="1"/>
</dbReference>
<feature type="compositionally biased region" description="Basic and acidic residues" evidence="1">
    <location>
        <begin position="301"/>
        <end position="312"/>
    </location>
</feature>
<dbReference type="InterPro" id="IPR050336">
    <property type="entry name" value="Chromosome_partition/occlusion"/>
</dbReference>
<feature type="compositionally biased region" description="Polar residues" evidence="1">
    <location>
        <begin position="289"/>
        <end position="300"/>
    </location>
</feature>
<proteinExistence type="predicted"/>
<evidence type="ECO:0000256" key="1">
    <source>
        <dbReference type="SAM" id="MobiDB-lite"/>
    </source>
</evidence>
<evidence type="ECO:0000313" key="3">
    <source>
        <dbReference type="EMBL" id="QNT59882.1"/>
    </source>
</evidence>
<organism evidence="3 4">
    <name type="scientific">Neisseria musculi</name>
    <dbReference type="NCBI Taxonomy" id="1815583"/>
    <lineage>
        <taxon>Bacteria</taxon>
        <taxon>Pseudomonadati</taxon>
        <taxon>Pseudomonadota</taxon>
        <taxon>Betaproteobacteria</taxon>
        <taxon>Neisseriales</taxon>
        <taxon>Neisseriaceae</taxon>
        <taxon>Neisseria</taxon>
    </lineage>
</organism>
<feature type="domain" description="ParB-like N-terminal" evidence="2">
    <location>
        <begin position="38"/>
        <end position="138"/>
    </location>
</feature>
<dbReference type="KEGG" id="nmus:H7A79_0703"/>
<gene>
    <name evidence="3" type="ORF">H7A79_0703</name>
</gene>
<dbReference type="InterPro" id="IPR003115">
    <property type="entry name" value="ParB_N"/>
</dbReference>
<sequence>MTNKLDMGVVAASILAANPSQSKMDIGKTPTLPSGFSMTVPVSEIDFFKWNPRRIHDSEEFEHLKESIREVGVQQPVYVTTPPGSDRYMLARGGNSRLLCLQQLLSETGDDRFSKIPAIYVEYTSDEDLLDAHLIENEQRSDMFFWDKAYAYAKRRDLFQDAEGKSIGLRHLADKFVNKGITKTSFSKLSVYLFAADTLQALGSLCIYLSIPKASDLRKTYNDLDLVYKNEGKTDEEAFQFFWNNCLENWSNINADTDDLDVPALQQFINERFAAEFDIKVDGGESKTPHSTPLPQQLSQEKTELEKNEPKLRPAATSKSENSANSDGLTANKSNLNSGTDRPQSDSVGRQPVDPAGGTIIPGNLSSPRENDTAADISFRYQFRAHP</sequence>
<dbReference type="GO" id="GO:0007059">
    <property type="term" value="P:chromosome segregation"/>
    <property type="evidence" value="ECO:0007669"/>
    <property type="project" value="TreeGrafter"/>
</dbReference>
<dbReference type="InterPro" id="IPR036086">
    <property type="entry name" value="ParB/Sulfiredoxin_sf"/>
</dbReference>
<accession>A0A7H1ME17</accession>
<dbReference type="PANTHER" id="PTHR33375:SF1">
    <property type="entry name" value="CHROMOSOME-PARTITIONING PROTEIN PARB-RELATED"/>
    <property type="match status" value="1"/>
</dbReference>
<dbReference type="RefSeq" id="WP_187001097.1">
    <property type="nucleotide sequence ID" value="NZ_CP060414.2"/>
</dbReference>
<protein>
    <submittedName>
        <fullName evidence="3">ParB-like nuclease domain protein</fullName>
    </submittedName>
</protein>
<feature type="region of interest" description="Disordered" evidence="1">
    <location>
        <begin position="282"/>
        <end position="387"/>
    </location>
</feature>
<evidence type="ECO:0000259" key="2">
    <source>
        <dbReference type="SMART" id="SM00470"/>
    </source>
</evidence>
<dbReference type="Pfam" id="PF02195">
    <property type="entry name" value="ParB_N"/>
    <property type="match status" value="1"/>
</dbReference>
<dbReference type="AlphaFoldDB" id="A0A7H1ME17"/>
<dbReference type="Proteomes" id="UP000516412">
    <property type="component" value="Chromosome"/>
</dbReference>
<feature type="compositionally biased region" description="Polar residues" evidence="1">
    <location>
        <begin position="317"/>
        <end position="348"/>
    </location>
</feature>
<dbReference type="PANTHER" id="PTHR33375">
    <property type="entry name" value="CHROMOSOME-PARTITIONING PROTEIN PARB-RELATED"/>
    <property type="match status" value="1"/>
</dbReference>
<evidence type="ECO:0000313" key="4">
    <source>
        <dbReference type="Proteomes" id="UP000516412"/>
    </source>
</evidence>
<dbReference type="GO" id="GO:0045881">
    <property type="term" value="P:positive regulation of sporulation resulting in formation of a cellular spore"/>
    <property type="evidence" value="ECO:0007669"/>
    <property type="project" value="TreeGrafter"/>
</dbReference>
<dbReference type="GO" id="GO:0005694">
    <property type="term" value="C:chromosome"/>
    <property type="evidence" value="ECO:0007669"/>
    <property type="project" value="TreeGrafter"/>
</dbReference>
<dbReference type="EMBL" id="CP060414">
    <property type="protein sequence ID" value="QNT59882.1"/>
    <property type="molecule type" value="Genomic_DNA"/>
</dbReference>
<dbReference type="SMART" id="SM00470">
    <property type="entry name" value="ParB"/>
    <property type="match status" value="1"/>
</dbReference>
<keyword evidence="4" id="KW-1185">Reference proteome</keyword>